<keyword evidence="3" id="KW-1185">Reference proteome</keyword>
<dbReference type="AlphaFoldDB" id="A0A5D2K7Y5"/>
<evidence type="ECO:0000256" key="1">
    <source>
        <dbReference type="SAM" id="MobiDB-lite"/>
    </source>
</evidence>
<dbReference type="EMBL" id="CM017629">
    <property type="protein sequence ID" value="TYH63160.1"/>
    <property type="molecule type" value="Genomic_DNA"/>
</dbReference>
<protein>
    <submittedName>
        <fullName evidence="2">Uncharacterized protein</fullName>
    </submittedName>
</protein>
<proteinExistence type="predicted"/>
<evidence type="ECO:0000313" key="2">
    <source>
        <dbReference type="EMBL" id="TYH63160.1"/>
    </source>
</evidence>
<reference evidence="2 3" key="1">
    <citation type="submission" date="2019-07" db="EMBL/GenBank/DDBJ databases">
        <title>WGS assembly of Gossypium tomentosum.</title>
        <authorList>
            <person name="Chen Z.J."/>
            <person name="Sreedasyam A."/>
            <person name="Ando A."/>
            <person name="Song Q."/>
            <person name="De L."/>
            <person name="Hulse-Kemp A."/>
            <person name="Ding M."/>
            <person name="Ye W."/>
            <person name="Kirkbride R."/>
            <person name="Jenkins J."/>
            <person name="Plott C."/>
            <person name="Lovell J."/>
            <person name="Lin Y.-M."/>
            <person name="Vaughn R."/>
            <person name="Liu B."/>
            <person name="Li W."/>
            <person name="Simpson S."/>
            <person name="Scheffler B."/>
            <person name="Saski C."/>
            <person name="Grover C."/>
            <person name="Hu G."/>
            <person name="Conover J."/>
            <person name="Carlson J."/>
            <person name="Shu S."/>
            <person name="Boston L."/>
            <person name="Williams M."/>
            <person name="Peterson D."/>
            <person name="Mcgee K."/>
            <person name="Jones D."/>
            <person name="Wendel J."/>
            <person name="Stelly D."/>
            <person name="Grimwood J."/>
            <person name="Schmutz J."/>
        </authorList>
    </citation>
    <scope>NUCLEOTIDE SEQUENCE [LARGE SCALE GENOMIC DNA]</scope>
    <source>
        <strain evidence="2">7179.01</strain>
    </source>
</reference>
<name>A0A5D2K7Y5_GOSTO</name>
<gene>
    <name evidence="2" type="ORF">ES332_D07G170800v1</name>
</gene>
<feature type="region of interest" description="Disordered" evidence="1">
    <location>
        <begin position="1"/>
        <end position="28"/>
    </location>
</feature>
<organism evidence="2 3">
    <name type="scientific">Gossypium tomentosum</name>
    <name type="common">Hawaiian cotton</name>
    <name type="synonym">Gossypium sandvicense</name>
    <dbReference type="NCBI Taxonomy" id="34277"/>
    <lineage>
        <taxon>Eukaryota</taxon>
        <taxon>Viridiplantae</taxon>
        <taxon>Streptophyta</taxon>
        <taxon>Embryophyta</taxon>
        <taxon>Tracheophyta</taxon>
        <taxon>Spermatophyta</taxon>
        <taxon>Magnoliopsida</taxon>
        <taxon>eudicotyledons</taxon>
        <taxon>Gunneridae</taxon>
        <taxon>Pentapetalae</taxon>
        <taxon>rosids</taxon>
        <taxon>malvids</taxon>
        <taxon>Malvales</taxon>
        <taxon>Malvaceae</taxon>
        <taxon>Malvoideae</taxon>
        <taxon>Gossypium</taxon>
    </lineage>
</organism>
<accession>A0A5D2K7Y5</accession>
<dbReference type="Proteomes" id="UP000322667">
    <property type="component" value="Chromosome D07"/>
</dbReference>
<sequence length="44" mass="4714">MSAETGAHNPPFGSGPTTENHPPTARSRGISVVLQVIEVLDAWW</sequence>
<evidence type="ECO:0000313" key="3">
    <source>
        <dbReference type="Proteomes" id="UP000322667"/>
    </source>
</evidence>